<feature type="transmembrane region" description="Helical" evidence="7">
    <location>
        <begin position="174"/>
        <end position="198"/>
    </location>
</feature>
<keyword evidence="4 7" id="KW-1133">Transmembrane helix</keyword>
<evidence type="ECO:0000256" key="6">
    <source>
        <dbReference type="SAM" id="MobiDB-lite"/>
    </source>
</evidence>
<dbReference type="RefSeq" id="WP_204026996.1">
    <property type="nucleotide sequence ID" value="NZ_BOOW01000023.1"/>
</dbReference>
<dbReference type="PANTHER" id="PTHR30250:SF11">
    <property type="entry name" value="O-ANTIGEN TRANSPORTER-RELATED"/>
    <property type="match status" value="1"/>
</dbReference>
<dbReference type="EMBL" id="BOOW01000023">
    <property type="protein sequence ID" value="GII93513.1"/>
    <property type="molecule type" value="Genomic_DNA"/>
</dbReference>
<feature type="transmembrane region" description="Helical" evidence="7">
    <location>
        <begin position="141"/>
        <end position="162"/>
    </location>
</feature>
<feature type="transmembrane region" description="Helical" evidence="7">
    <location>
        <begin position="299"/>
        <end position="317"/>
    </location>
</feature>
<evidence type="ECO:0000256" key="2">
    <source>
        <dbReference type="ARBA" id="ARBA00022475"/>
    </source>
</evidence>
<evidence type="ECO:0000256" key="1">
    <source>
        <dbReference type="ARBA" id="ARBA00004651"/>
    </source>
</evidence>
<feature type="transmembrane region" description="Helical" evidence="7">
    <location>
        <begin position="103"/>
        <end position="129"/>
    </location>
</feature>
<feature type="region of interest" description="Disordered" evidence="6">
    <location>
        <begin position="1"/>
        <end position="20"/>
    </location>
</feature>
<comment type="subcellular location">
    <subcellularLocation>
        <location evidence="1">Cell membrane</location>
        <topology evidence="1">Multi-pass membrane protein</topology>
    </subcellularLocation>
</comment>
<protein>
    <submittedName>
        <fullName evidence="8">Capsular polysaccharide biosynthesis protein</fullName>
    </submittedName>
</protein>
<comment type="caution">
    <text evidence="8">The sequence shown here is derived from an EMBL/GenBank/DDBJ whole genome shotgun (WGS) entry which is preliminary data.</text>
</comment>
<gene>
    <name evidence="8" type="ORF">Ssi02_37440</name>
</gene>
<name>A0A919V7J3_9ACTN</name>
<dbReference type="AlphaFoldDB" id="A0A919V7J3"/>
<dbReference type="GO" id="GO:0005886">
    <property type="term" value="C:plasma membrane"/>
    <property type="evidence" value="ECO:0007669"/>
    <property type="project" value="UniProtKB-SubCell"/>
</dbReference>
<feature type="transmembrane region" description="Helical" evidence="7">
    <location>
        <begin position="329"/>
        <end position="354"/>
    </location>
</feature>
<feature type="transmembrane region" description="Helical" evidence="7">
    <location>
        <begin position="482"/>
        <end position="501"/>
    </location>
</feature>
<proteinExistence type="predicted"/>
<evidence type="ECO:0000313" key="8">
    <source>
        <dbReference type="EMBL" id="GII93513.1"/>
    </source>
</evidence>
<feature type="transmembrane region" description="Helical" evidence="7">
    <location>
        <begin position="30"/>
        <end position="54"/>
    </location>
</feature>
<evidence type="ECO:0000256" key="5">
    <source>
        <dbReference type="ARBA" id="ARBA00023136"/>
    </source>
</evidence>
<evidence type="ECO:0000256" key="7">
    <source>
        <dbReference type="SAM" id="Phobius"/>
    </source>
</evidence>
<organism evidence="8 9">
    <name type="scientific">Sinosporangium siamense</name>
    <dbReference type="NCBI Taxonomy" id="1367973"/>
    <lineage>
        <taxon>Bacteria</taxon>
        <taxon>Bacillati</taxon>
        <taxon>Actinomycetota</taxon>
        <taxon>Actinomycetes</taxon>
        <taxon>Streptosporangiales</taxon>
        <taxon>Streptosporangiaceae</taxon>
        <taxon>Sinosporangium</taxon>
    </lineage>
</organism>
<dbReference type="PANTHER" id="PTHR30250">
    <property type="entry name" value="PST FAMILY PREDICTED COLANIC ACID TRANSPORTER"/>
    <property type="match status" value="1"/>
</dbReference>
<feature type="transmembrane region" description="Helical" evidence="7">
    <location>
        <begin position="258"/>
        <end position="279"/>
    </location>
</feature>
<dbReference type="Pfam" id="PF13440">
    <property type="entry name" value="Polysacc_synt_3"/>
    <property type="match status" value="1"/>
</dbReference>
<keyword evidence="3 7" id="KW-0812">Transmembrane</keyword>
<feature type="transmembrane region" description="Helical" evidence="7">
    <location>
        <begin position="366"/>
        <end position="390"/>
    </location>
</feature>
<evidence type="ECO:0000256" key="3">
    <source>
        <dbReference type="ARBA" id="ARBA00022692"/>
    </source>
</evidence>
<feature type="compositionally biased region" description="Low complexity" evidence="6">
    <location>
        <begin position="1"/>
        <end position="16"/>
    </location>
</feature>
<dbReference type="Proteomes" id="UP000606172">
    <property type="component" value="Unassembled WGS sequence"/>
</dbReference>
<feature type="transmembrane region" description="Helical" evidence="7">
    <location>
        <begin position="204"/>
        <end position="223"/>
    </location>
</feature>
<reference evidence="8" key="1">
    <citation type="submission" date="2021-01" db="EMBL/GenBank/DDBJ databases">
        <title>Whole genome shotgun sequence of Sinosporangium siamense NBRC 109515.</title>
        <authorList>
            <person name="Komaki H."/>
            <person name="Tamura T."/>
        </authorList>
    </citation>
    <scope>NUCLEOTIDE SEQUENCE</scope>
    <source>
        <strain evidence="8">NBRC 109515</strain>
    </source>
</reference>
<keyword evidence="2" id="KW-1003">Cell membrane</keyword>
<sequence>MTAPETTPTAAPASEEGSGKELKTFAKTGLVTLAGSILSAAAGFAITLVVARTLGAAEAGVFFIVVAIFMILSEITELGADTGLVRTAARLKALGRISALRKVVVSAMVPVLLLSALTAAAVVALAPWLASLFAEPRYHDVAVLFLYCAAPFLAVSAGRQVALSGTRGLGDLTAYTVINVAMPVARPVLALAVFALGLGSGAVMLAWSVPVGLTFLAAVFVLWRLLRRAEAGAPPDPPAEPGERPVLREFWGFSAARGVAATIEIAIVWLNVLVVGAMVSNHDAGVYATASRFITSGTLVLAATRIAVAPQIAALLATKDYKVAERLNAVATGWVVAASWPLYLALACFGPVVLTLFGEDFTGGDGALAILALAMLIVLAAGNVQTVLLMGGKSSWSLYNKIAALAVNVVLNVLLVPVYGIEGAAVAWAAAYLVDTLAAAVQVRYGLRLRLGLRTFALPALGAVFWFGVVGVVFRITAEPTGGAFAAYLVVACAGFGLTLWRGRRSLHVDELLQAIRKRK</sequence>
<feature type="transmembrane region" description="Helical" evidence="7">
    <location>
        <begin position="425"/>
        <end position="443"/>
    </location>
</feature>
<feature type="transmembrane region" description="Helical" evidence="7">
    <location>
        <begin position="455"/>
        <end position="476"/>
    </location>
</feature>
<feature type="transmembrane region" description="Helical" evidence="7">
    <location>
        <begin position="60"/>
        <end position="82"/>
    </location>
</feature>
<keyword evidence="9" id="KW-1185">Reference proteome</keyword>
<evidence type="ECO:0000256" key="4">
    <source>
        <dbReference type="ARBA" id="ARBA00022989"/>
    </source>
</evidence>
<accession>A0A919V7J3</accession>
<keyword evidence="5 7" id="KW-0472">Membrane</keyword>
<evidence type="ECO:0000313" key="9">
    <source>
        <dbReference type="Proteomes" id="UP000606172"/>
    </source>
</evidence>
<dbReference type="InterPro" id="IPR050833">
    <property type="entry name" value="Poly_Biosynth_Transport"/>
</dbReference>
<feature type="transmembrane region" description="Helical" evidence="7">
    <location>
        <begin position="402"/>
        <end position="419"/>
    </location>
</feature>